<feature type="compositionally biased region" description="Low complexity" evidence="1">
    <location>
        <begin position="1046"/>
        <end position="1057"/>
    </location>
</feature>
<comment type="caution">
    <text evidence="2">The sequence shown here is derived from an EMBL/GenBank/DDBJ whole genome shotgun (WGS) entry which is preliminary data.</text>
</comment>
<feature type="region of interest" description="Disordered" evidence="1">
    <location>
        <begin position="687"/>
        <end position="742"/>
    </location>
</feature>
<organism evidence="2 3">
    <name type="scientific">Fasciola hepatica</name>
    <name type="common">Liver fluke</name>
    <dbReference type="NCBI Taxonomy" id="6192"/>
    <lineage>
        <taxon>Eukaryota</taxon>
        <taxon>Metazoa</taxon>
        <taxon>Spiralia</taxon>
        <taxon>Lophotrochozoa</taxon>
        <taxon>Platyhelminthes</taxon>
        <taxon>Trematoda</taxon>
        <taxon>Digenea</taxon>
        <taxon>Plagiorchiida</taxon>
        <taxon>Echinostomata</taxon>
        <taxon>Echinostomatoidea</taxon>
        <taxon>Fasciolidae</taxon>
        <taxon>Fasciola</taxon>
    </lineage>
</organism>
<feature type="compositionally biased region" description="Polar residues" evidence="1">
    <location>
        <begin position="1726"/>
        <end position="1737"/>
    </location>
</feature>
<evidence type="ECO:0000313" key="2">
    <source>
        <dbReference type="EMBL" id="THD28540.1"/>
    </source>
</evidence>
<feature type="non-terminal residue" evidence="2">
    <location>
        <position position="1"/>
    </location>
</feature>
<evidence type="ECO:0008006" key="4">
    <source>
        <dbReference type="Google" id="ProtNLM"/>
    </source>
</evidence>
<reference evidence="2" key="1">
    <citation type="submission" date="2019-03" db="EMBL/GenBank/DDBJ databases">
        <title>Improved annotation for the trematode Fasciola hepatica.</title>
        <authorList>
            <person name="Choi Y.-J."/>
            <person name="Martin J."/>
            <person name="Mitreva M."/>
        </authorList>
    </citation>
    <scope>NUCLEOTIDE SEQUENCE [LARGE SCALE GENOMIC DNA]</scope>
</reference>
<name>A0A4E0S427_FASHE</name>
<feature type="compositionally biased region" description="Basic and acidic residues" evidence="1">
    <location>
        <begin position="594"/>
        <end position="608"/>
    </location>
</feature>
<sequence length="1794" mass="198715">SPILSKFFFHLDFWTNTFASRQQSSGIRAVQKDSMIRDQNPRPDDIPVRPCSMDRWSGRNHDVSASAKQSGQPLNSRSRQHQSRVASQSDVKHTGLVERGEWPGVNREPRSISVSTADYIRARFDGCRSNLTYLCGDEIHRDELTKEATSNSQLSKMSSGRGISKPAGAGHQTDSIKAATNNDRPQANGRCHAAQTRVKFSSKYKPSQILITVFVGFVQLNCSEGELWPAKSPLSSDKLPFRQHPAPPNVMREIPRASAPSGRPWMGPSPNMNEAPQSSSQDTMGHSSFNHSHRTPPNGLLSRTLEEHLLSEVPISMSSNVSANKSQTRILKAANSIQWPYNNSDAEVNPELQTNGLSHTSQSDDGLLWSTVDHCDEKSPNRSQWDSAPVVNQLEEIIRGTKQENCGSVGGMPGSNRSGQSIELPAPKTVGRVFVMEAATYSSDDYELLCDSGSTKPRLGRLPLTSMCSVRNTPGSGIDESNQLVVKGIIKPRLRRSQTERDRNRVPFNRVNSEDERTAEDIQPRRHQKIFLEDLLYGRENESNGTGNTVKDTKDRDSPKIPTASRPCADEVDRGEFVQSTHPLYDPRLPSTTLRDRVPSRQLSERISHINSPRRISKSRLYSLTKKCSVTPDSKDTDQDSPVLDEPKSLPTDPKEVQTTPPVLTLLAAPRVASATVPLTSTDDARQFFEWEPPPPPPGPPPPLCRPEDDQCDPSSDQGRPQMQHRLSETSNLSPSQSSRASTVFCPPWDTAPVGLYLSDLISLCRPLPGPTAGNGSETSRRVRDSMLRRRTLSTLEHRWLSERLSSFIDTDSAGRTEFQKLLGLWMQSNPTERVEKEQGSGEEAAPPPLPQRRRRTRGHKGNATTCGVPDDMRSSKVKPYAIFTCPTYKGAADEIRREDLWKEQPRSHFETNDSFGVYDEAFVGQETGPSSPKDPVISKSGSTEPESANPETGTPGSYVYAQVVPYHLRRQHQSQEKSPSPAVKHEELGSVADRIAKFQGKPIMSLVRTSSTSLKSRTGKDSNENTELVEPQDQTSTLVQSPPVSSSSHSSSSEDSGCGHGDSAVGAHDLPHRPPVAEAPDQTANPNRESGRHIRYFVHRLLKNKNSKVAEQVNLFLECTREGSERGPYRTMQSIRQFITGMTNYLLRNPDLGLPAAVEMEKQDLPEFGFLNVGALLESTLQKHILRPLYRHVIKLLKQEQVKHNELDPVRAQVQRAWSTPAEQLLVNETDHESYRSAPTQDAVNHVTQLFRRMERTYSVGRKMNYLMDIFNTIRTSITASGKTKDDVNGQCESIGDYEPLYTWVFARAGLLLAPLASEHWDQPRPWTNRQISVFCPVALQADYLEGLIQKSQLHNQARSQTCLNDLFSTLYWIWGQAGCIDQTRNSSLPRRTPGGSQPDLDRSDTLGSTSSRSGLPIPVGVYVNHTTDKDDLENSDFGPCSVPADGFFGSTKRRIIPPRRRKTITGLQWTKNSAPSTTEAQSGCSTASAKLNGWFKSNTLLQNGATRPPITTSQDTLATIPSQHALPRWRPWAPQFASQTSSNDLSSQDRPYLTQFSVGQPHPLQQLRVLVMDEANNQMQYHSYPLRPNLTVNELSNMIAFKMKIFDPKEFNLFAFIDGKAEHALDDSFRLADFTDSSTDLQGSLTTLPARSATGTLSSVRERPTLLTPQTGKVALACSVSSRSGSPTSSSNDSQGQNRRLAHRGLRMGHTNPWWVLCKKLPSSSNENSTGSATRHTGVGATGSETEMVGPASTAIDVVSSPLLGNSRPLLIFRRASGYFAISDRLLQCLSD</sequence>
<feature type="region of interest" description="Disordered" evidence="1">
    <location>
        <begin position="495"/>
        <end position="614"/>
    </location>
</feature>
<feature type="region of interest" description="Disordered" evidence="1">
    <location>
        <begin position="1386"/>
        <end position="1421"/>
    </location>
</feature>
<feature type="compositionally biased region" description="Polar residues" evidence="1">
    <location>
        <begin position="147"/>
        <end position="158"/>
    </location>
</feature>
<dbReference type="EMBL" id="JXXN02000124">
    <property type="protein sequence ID" value="THD28540.1"/>
    <property type="molecule type" value="Genomic_DNA"/>
</dbReference>
<feature type="compositionally biased region" description="Polar residues" evidence="1">
    <location>
        <begin position="270"/>
        <end position="290"/>
    </location>
</feature>
<feature type="compositionally biased region" description="Basic and acidic residues" evidence="1">
    <location>
        <begin position="30"/>
        <end position="47"/>
    </location>
</feature>
<feature type="compositionally biased region" description="Basic and acidic residues" evidence="1">
    <location>
        <begin position="645"/>
        <end position="656"/>
    </location>
</feature>
<feature type="compositionally biased region" description="Polar residues" evidence="1">
    <location>
        <begin position="940"/>
        <end position="956"/>
    </location>
</feature>
<evidence type="ECO:0000313" key="3">
    <source>
        <dbReference type="Proteomes" id="UP000230066"/>
    </source>
</evidence>
<dbReference type="Pfam" id="PF23268">
    <property type="entry name" value="RIN1"/>
    <property type="match status" value="1"/>
</dbReference>
<feature type="region of interest" description="Disordered" evidence="1">
    <location>
        <begin position="924"/>
        <end position="958"/>
    </location>
</feature>
<feature type="region of interest" description="Disordered" evidence="1">
    <location>
        <begin position="24"/>
        <end position="103"/>
    </location>
</feature>
<dbReference type="Proteomes" id="UP000230066">
    <property type="component" value="Unassembled WGS sequence"/>
</dbReference>
<feature type="region of interest" description="Disordered" evidence="1">
    <location>
        <begin position="146"/>
        <end position="192"/>
    </location>
</feature>
<feature type="compositionally biased region" description="Polar residues" evidence="1">
    <location>
        <begin position="1033"/>
        <end position="1045"/>
    </location>
</feature>
<gene>
    <name evidence="2" type="ORF">D915_000604</name>
</gene>
<feature type="region of interest" description="Disordered" evidence="1">
    <location>
        <begin position="1726"/>
        <end position="1750"/>
    </location>
</feature>
<accession>A0A4E0S427</accession>
<feature type="compositionally biased region" description="Polar residues" evidence="1">
    <location>
        <begin position="729"/>
        <end position="742"/>
    </location>
</feature>
<feature type="compositionally biased region" description="Polar residues" evidence="1">
    <location>
        <begin position="172"/>
        <end position="185"/>
    </location>
</feature>
<proteinExistence type="predicted"/>
<feature type="region of interest" description="Disordered" evidence="1">
    <location>
        <begin position="246"/>
        <end position="300"/>
    </location>
</feature>
<feature type="region of interest" description="Disordered" evidence="1">
    <location>
        <begin position="1680"/>
        <end position="1701"/>
    </location>
</feature>
<feature type="compositionally biased region" description="Basic residues" evidence="1">
    <location>
        <begin position="852"/>
        <end position="861"/>
    </location>
</feature>
<protein>
    <recommendedName>
        <fullName evidence="4">Protein sprint</fullName>
    </recommendedName>
</protein>
<feature type="compositionally biased region" description="Polar residues" evidence="1">
    <location>
        <begin position="66"/>
        <end position="89"/>
    </location>
</feature>
<feature type="compositionally biased region" description="Pro residues" evidence="1">
    <location>
        <begin position="692"/>
        <end position="705"/>
    </location>
</feature>
<feature type="compositionally biased region" description="Basic and acidic residues" evidence="1">
    <location>
        <begin position="90"/>
        <end position="101"/>
    </location>
</feature>
<evidence type="ECO:0000256" key="1">
    <source>
        <dbReference type="SAM" id="MobiDB-lite"/>
    </source>
</evidence>
<feature type="region of interest" description="Disordered" evidence="1">
    <location>
        <begin position="404"/>
        <end position="423"/>
    </location>
</feature>
<feature type="region of interest" description="Disordered" evidence="1">
    <location>
        <begin position="628"/>
        <end position="661"/>
    </location>
</feature>
<feature type="compositionally biased region" description="Basic and acidic residues" evidence="1">
    <location>
        <begin position="512"/>
        <end position="542"/>
    </location>
</feature>
<feature type="compositionally biased region" description="Low complexity" evidence="1">
    <location>
        <begin position="1681"/>
        <end position="1696"/>
    </location>
</feature>
<keyword evidence="3" id="KW-1185">Reference proteome</keyword>
<feature type="region of interest" description="Disordered" evidence="1">
    <location>
        <begin position="1010"/>
        <end position="1091"/>
    </location>
</feature>
<feature type="region of interest" description="Disordered" evidence="1">
    <location>
        <begin position="830"/>
        <end position="874"/>
    </location>
</feature>